<dbReference type="Gene3D" id="1.25.10.10">
    <property type="entry name" value="Leucine-rich Repeat Variant"/>
    <property type="match status" value="1"/>
</dbReference>
<dbReference type="PANTHER" id="PTHR46844:SF1">
    <property type="entry name" value="SLR5058 PROTEIN"/>
    <property type="match status" value="1"/>
</dbReference>
<dbReference type="InterPro" id="IPR027417">
    <property type="entry name" value="P-loop_NTPase"/>
</dbReference>
<evidence type="ECO:0000313" key="3">
    <source>
        <dbReference type="EMBL" id="RWX47052.1"/>
    </source>
</evidence>
<feature type="region of interest" description="Disordered" evidence="1">
    <location>
        <begin position="254"/>
        <end position="287"/>
    </location>
</feature>
<organism evidence="3 4">
    <name type="scientific">Candidatus Electrothrix aarhusensis</name>
    <dbReference type="NCBI Taxonomy" id="1859131"/>
    <lineage>
        <taxon>Bacteria</taxon>
        <taxon>Pseudomonadati</taxon>
        <taxon>Thermodesulfobacteriota</taxon>
        <taxon>Desulfobulbia</taxon>
        <taxon>Desulfobulbales</taxon>
        <taxon>Desulfobulbaceae</taxon>
        <taxon>Candidatus Electrothrix</taxon>
    </lineage>
</organism>
<evidence type="ECO:0000256" key="1">
    <source>
        <dbReference type="SAM" id="MobiDB-lite"/>
    </source>
</evidence>
<dbReference type="CDD" id="cd01120">
    <property type="entry name" value="RecA-like_superfamily"/>
    <property type="match status" value="1"/>
</dbReference>
<proteinExistence type="predicted"/>
<comment type="caution">
    <text evidence="3">The sequence shown here is derived from an EMBL/GenBank/DDBJ whole genome shotgun (WGS) entry which is preliminary data.</text>
</comment>
<feature type="domain" description="NACHT" evidence="2">
    <location>
        <begin position="282"/>
        <end position="425"/>
    </location>
</feature>
<dbReference type="EMBL" id="MTKO01000042">
    <property type="protein sequence ID" value="RWX47052.1"/>
    <property type="molecule type" value="Genomic_DNA"/>
</dbReference>
<dbReference type="AlphaFoldDB" id="A0A3S3QKK4"/>
<dbReference type="Proteomes" id="UP000287853">
    <property type="component" value="Unassembled WGS sequence"/>
</dbReference>
<sequence>MAQSNIPSWLEETPSPPSVISPPVTTRPQELPFYQLLWENFEKLCFRLVKLEADVEHCQLYGERGQNQEGIDLYARKKDSDKYWVYQCKREKQFGPAKIEAAVKKFLTGEWVAKSETLVLCTTESLVRTERADKLEEQAGLLKEKGISLISWDCNTLSTELKNLPDLVEDFFGPIWAESFCGQTKINHPGKEYFEKIRNKYCQWIHSSSATFNIAGLGLALPIAKAWVELDTIDQNASDNKTDSIPEEKKQIEQYRQWSGESERKRSNSSQKAEAVATGNKRVAITGGPGAGKSTLLKRLAHTFSDEGKLVLWVRLPSLVKQLEGKTFEDALIRSSFDGSSISGKDQKNVSAKPDYLFADGLDECGTHRSEIIEALVKWGHGHHETGIIITTRPFGHDTSSFPDWKHYSILPLQEKDISQYAKQIIGEYFQGDRTRIDQELKNFNNRITANKAAGLAGRNPLLLGFLIQLSIGNIAFGSKRAAMYEQIIKCILKDPADRSITVEPDEPLFLRVFEVIGWLLQHDFSQSYSDLLSAAGNILKNDLECSLLKAQRSVEQAVKFWTEHRLVEKLSIAENDYLVFAHMTFGEFAAAKYALDLEEEQFVAWLKKGRRKSKWRETVLLAAGLKGGERVVQLLTSFDTPDDRTAQDILLAAAAVLEMEKPAKELVLPVVEALLPRLTSNLEDVVLDAGEALFHLVELAPDVIGPVVQDLLEHPQPWTQVSAWNLALHSGEKYFSLEVLKQTYEELTSLKRSPGAFIKKATMLLLDEPYDQKTIVKVANVLTYLSTGRGARGIGFLGELLGIVRERKLGKYFCNVKTICKYIRPILKKDGRTASMLFDVDKHKHWARAWSEVEITFLRFAVSSLSKKMSVSDKCYEEMKCSFDSLSKISSVMEIGTSPCDAFMDLSDQGYYEEFCVVFSCVISGLQLNPDKIVKEANAAITLLQNEQEVSYFGRLADVDISPDWDKVKLTETEKKIIAKALDHPSEIIAKTAAEIIATGAGGDETAEEVKEILRTGRDTALLLISEIAVQVWREKAPEIILHRLEDELTDGCQYLLEKLPNISNEQYDDRICATLRKELTHPNVEIALGAAKGYANHHPAQAHLSELKTALIYWKKNEEPYPVKSGTVPASPREILVQVIDQLNGFTLSELAELCGDPRRDVKDTARDALLRLCKSDASALNKVIDLIQQEQAPISLLTKLTELPAEVLLSAETQILALLDSSISKFRAETLKILPGGWLADETARELAEKFLDDPDVHVRNQAVVALRKIDSYESV</sequence>
<name>A0A3S3QKK4_9BACT</name>
<dbReference type="Gene3D" id="3.40.50.300">
    <property type="entry name" value="P-loop containing nucleotide triphosphate hydrolases"/>
    <property type="match status" value="1"/>
</dbReference>
<dbReference type="InterPro" id="IPR011989">
    <property type="entry name" value="ARM-like"/>
</dbReference>
<dbReference type="InterPro" id="IPR016024">
    <property type="entry name" value="ARM-type_fold"/>
</dbReference>
<dbReference type="PANTHER" id="PTHR46844">
    <property type="entry name" value="SLR5058 PROTEIN"/>
    <property type="match status" value="1"/>
</dbReference>
<protein>
    <submittedName>
        <fullName evidence="3">NACHT domain-containing protein</fullName>
    </submittedName>
</protein>
<dbReference type="SUPFAM" id="SSF48371">
    <property type="entry name" value="ARM repeat"/>
    <property type="match status" value="1"/>
</dbReference>
<reference evidence="3 4" key="1">
    <citation type="submission" date="2017-01" db="EMBL/GenBank/DDBJ databases">
        <title>The cable genome- insights into the physiology and evolution of filamentous bacteria capable of sulfide oxidation via long distance electron transfer.</title>
        <authorList>
            <person name="Schreiber L."/>
            <person name="Bjerg J.T."/>
            <person name="Boggild A."/>
            <person name="Van De Vossenberg J."/>
            <person name="Meysman F."/>
            <person name="Nielsen L.P."/>
            <person name="Schramm A."/>
            <person name="Kjeldsen K.U."/>
        </authorList>
    </citation>
    <scope>NUCLEOTIDE SEQUENCE [LARGE SCALE GENOMIC DNA]</scope>
    <source>
        <strain evidence="3">MCF</strain>
    </source>
</reference>
<keyword evidence="4" id="KW-1185">Reference proteome</keyword>
<dbReference type="Pfam" id="PF05729">
    <property type="entry name" value="NACHT"/>
    <property type="match status" value="1"/>
</dbReference>
<gene>
    <name evidence="3" type="ORF">H206_03639</name>
</gene>
<dbReference type="InterPro" id="IPR007111">
    <property type="entry name" value="NACHT_NTPase"/>
</dbReference>
<dbReference type="SUPFAM" id="SSF52540">
    <property type="entry name" value="P-loop containing nucleoside triphosphate hydrolases"/>
    <property type="match status" value="1"/>
</dbReference>
<evidence type="ECO:0000259" key="2">
    <source>
        <dbReference type="Pfam" id="PF05729"/>
    </source>
</evidence>
<evidence type="ECO:0000313" key="4">
    <source>
        <dbReference type="Proteomes" id="UP000287853"/>
    </source>
</evidence>
<feature type="region of interest" description="Disordered" evidence="1">
    <location>
        <begin position="1"/>
        <end position="23"/>
    </location>
</feature>
<accession>A0A3S3QKK4</accession>